<dbReference type="AlphaFoldDB" id="A0A1R3J9K3"/>
<gene>
    <name evidence="1" type="ORF">COLO4_18313</name>
</gene>
<organism evidence="1 2">
    <name type="scientific">Corchorus olitorius</name>
    <dbReference type="NCBI Taxonomy" id="93759"/>
    <lineage>
        <taxon>Eukaryota</taxon>
        <taxon>Viridiplantae</taxon>
        <taxon>Streptophyta</taxon>
        <taxon>Embryophyta</taxon>
        <taxon>Tracheophyta</taxon>
        <taxon>Spermatophyta</taxon>
        <taxon>Magnoliopsida</taxon>
        <taxon>eudicotyledons</taxon>
        <taxon>Gunneridae</taxon>
        <taxon>Pentapetalae</taxon>
        <taxon>rosids</taxon>
        <taxon>malvids</taxon>
        <taxon>Malvales</taxon>
        <taxon>Malvaceae</taxon>
        <taxon>Grewioideae</taxon>
        <taxon>Apeibeae</taxon>
        <taxon>Corchorus</taxon>
    </lineage>
</organism>
<dbReference type="Proteomes" id="UP000187203">
    <property type="component" value="Unassembled WGS sequence"/>
</dbReference>
<keyword evidence="2" id="KW-1185">Reference proteome</keyword>
<accession>A0A1R3J9K3</accession>
<comment type="caution">
    <text evidence="1">The sequence shown here is derived from an EMBL/GenBank/DDBJ whole genome shotgun (WGS) entry which is preliminary data.</text>
</comment>
<sequence>MAGSYLIKSNNIGVKPWGLVIQDLSDFKMILN</sequence>
<evidence type="ECO:0000313" key="1">
    <source>
        <dbReference type="EMBL" id="OMO91513.1"/>
    </source>
</evidence>
<name>A0A1R3J9K3_9ROSI</name>
<evidence type="ECO:0000313" key="2">
    <source>
        <dbReference type="Proteomes" id="UP000187203"/>
    </source>
</evidence>
<proteinExistence type="predicted"/>
<protein>
    <submittedName>
        <fullName evidence="1">Uncharacterized protein</fullName>
    </submittedName>
</protein>
<dbReference type="EMBL" id="AWUE01016446">
    <property type="protein sequence ID" value="OMO91513.1"/>
    <property type="molecule type" value="Genomic_DNA"/>
</dbReference>
<reference evidence="2" key="1">
    <citation type="submission" date="2013-09" db="EMBL/GenBank/DDBJ databases">
        <title>Corchorus olitorius genome sequencing.</title>
        <authorList>
            <person name="Alam M."/>
            <person name="Haque M.S."/>
            <person name="Islam M.S."/>
            <person name="Emdad E.M."/>
            <person name="Islam M.M."/>
            <person name="Ahmed B."/>
            <person name="Halim A."/>
            <person name="Hossen Q.M.M."/>
            <person name="Hossain M.Z."/>
            <person name="Ahmed R."/>
            <person name="Khan M.M."/>
            <person name="Islam R."/>
            <person name="Rashid M.M."/>
            <person name="Khan S.A."/>
            <person name="Rahman M.S."/>
            <person name="Alam M."/>
            <person name="Yahiya A.S."/>
            <person name="Khan M.S."/>
            <person name="Azam M.S."/>
            <person name="Haque T."/>
            <person name="Lashkar M.Z.H."/>
            <person name="Akhand A.I."/>
            <person name="Morshed G."/>
            <person name="Roy S."/>
            <person name="Uddin K.S."/>
            <person name="Rabeya T."/>
            <person name="Hossain A.S."/>
            <person name="Chowdhury A."/>
            <person name="Snigdha A.R."/>
            <person name="Mortoza M.S."/>
            <person name="Matin S.A."/>
            <person name="Hoque S.M.E."/>
            <person name="Islam M.K."/>
            <person name="Roy D.K."/>
            <person name="Haider R."/>
            <person name="Moosa M.M."/>
            <person name="Elias S.M."/>
            <person name="Hasan A.M."/>
            <person name="Jahan S."/>
            <person name="Shafiuddin M."/>
            <person name="Mahmood N."/>
            <person name="Shommy N.S."/>
        </authorList>
    </citation>
    <scope>NUCLEOTIDE SEQUENCE [LARGE SCALE GENOMIC DNA]</scope>
    <source>
        <strain evidence="2">cv. O-4</strain>
    </source>
</reference>